<sequence length="88" mass="10288">MWHHFIKERGEKNFSNPNFYKMSTEYIKQPFNKNTGDSKLNAQEGESFKSFISSTSEEGDFHAKRTETNFLGNVSEQLPYDLEGESLW</sequence>
<name>A0A512BH67_9BACT</name>
<evidence type="ECO:0000313" key="1">
    <source>
        <dbReference type="EMBL" id="GEO11312.1"/>
    </source>
</evidence>
<comment type="caution">
    <text evidence="1">The sequence shown here is derived from an EMBL/GenBank/DDBJ whole genome shotgun (WGS) entry which is preliminary data.</text>
</comment>
<reference evidence="1 2" key="1">
    <citation type="submission" date="2019-07" db="EMBL/GenBank/DDBJ databases">
        <title>Whole genome shotgun sequence of Segetibacter aerophilus NBRC 106135.</title>
        <authorList>
            <person name="Hosoyama A."/>
            <person name="Uohara A."/>
            <person name="Ohji S."/>
            <person name="Ichikawa N."/>
        </authorList>
    </citation>
    <scope>NUCLEOTIDE SEQUENCE [LARGE SCALE GENOMIC DNA]</scope>
    <source>
        <strain evidence="1 2">NBRC 106135</strain>
    </source>
</reference>
<organism evidence="1 2">
    <name type="scientific">Segetibacter aerophilus</name>
    <dbReference type="NCBI Taxonomy" id="670293"/>
    <lineage>
        <taxon>Bacteria</taxon>
        <taxon>Pseudomonadati</taxon>
        <taxon>Bacteroidota</taxon>
        <taxon>Chitinophagia</taxon>
        <taxon>Chitinophagales</taxon>
        <taxon>Chitinophagaceae</taxon>
        <taxon>Segetibacter</taxon>
    </lineage>
</organism>
<protein>
    <submittedName>
        <fullName evidence="1">Uncharacterized protein</fullName>
    </submittedName>
</protein>
<evidence type="ECO:0000313" key="2">
    <source>
        <dbReference type="Proteomes" id="UP000321513"/>
    </source>
</evidence>
<dbReference type="EMBL" id="BJYT01000019">
    <property type="protein sequence ID" value="GEO11312.1"/>
    <property type="molecule type" value="Genomic_DNA"/>
</dbReference>
<proteinExistence type="predicted"/>
<gene>
    <name evidence="1" type="ORF">SAE01_38080</name>
</gene>
<dbReference type="AlphaFoldDB" id="A0A512BH67"/>
<dbReference type="Proteomes" id="UP000321513">
    <property type="component" value="Unassembled WGS sequence"/>
</dbReference>
<keyword evidence="2" id="KW-1185">Reference proteome</keyword>
<accession>A0A512BH67</accession>